<dbReference type="Gene3D" id="3.40.50.300">
    <property type="entry name" value="P-loop containing nucleotide triphosphate hydrolases"/>
    <property type="match status" value="1"/>
</dbReference>
<evidence type="ECO:0000256" key="2">
    <source>
        <dbReference type="ARBA" id="ARBA00023315"/>
    </source>
</evidence>
<gene>
    <name evidence="4" type="ORF">GCM10009811_20070</name>
</gene>
<dbReference type="InterPro" id="IPR050832">
    <property type="entry name" value="Bact_Acetyltransf"/>
</dbReference>
<dbReference type="Pfam" id="PF00583">
    <property type="entry name" value="Acetyltransf_1"/>
    <property type="match status" value="1"/>
</dbReference>
<keyword evidence="2" id="KW-0012">Acyltransferase</keyword>
<feature type="domain" description="N-acetyltransferase" evidence="3">
    <location>
        <begin position="190"/>
        <end position="340"/>
    </location>
</feature>
<dbReference type="InterPro" id="IPR016181">
    <property type="entry name" value="Acyl_CoA_acyltransferase"/>
</dbReference>
<protein>
    <recommendedName>
        <fullName evidence="3">N-acetyltransferase domain-containing protein</fullName>
    </recommendedName>
</protein>
<keyword evidence="5" id="KW-1185">Reference proteome</keyword>
<evidence type="ECO:0000313" key="5">
    <source>
        <dbReference type="Proteomes" id="UP001499938"/>
    </source>
</evidence>
<sequence>MRPRLPVLHLTTGLPGTGKTTLARQIEHRDNAIRLTPDEWMQPLFGESDAGGRRDILEGRLVWVAYRALLSASDAILDFGCWSPDERYAVRAIAALAGGTFALHYLTLEERERRRRAEHRWRTVPHETFEMSEADHDRFLAAYQVPTEHEMSYAALPPPPAPFGSWTAWAADRWPTLPDLGEPAPTATGISRADLSDPALRTFLQAHLDELEPTAPPESRHALDVERLGGEGIRLFVCRVAGEIVATGALARLGAGHEEIKSMRVAPAARGRGHGRSMLAFLLADADNRGVERLSLETGSMDFFAPARRLYVAAGFTPTGPFASYVADPNSCFLTRLTARPARP</sequence>
<dbReference type="EMBL" id="BAAAPO010000032">
    <property type="protein sequence ID" value="GAA1795751.1"/>
    <property type="molecule type" value="Genomic_DNA"/>
</dbReference>
<dbReference type="Pfam" id="PF13671">
    <property type="entry name" value="AAA_33"/>
    <property type="match status" value="1"/>
</dbReference>
<evidence type="ECO:0000259" key="3">
    <source>
        <dbReference type="PROSITE" id="PS51186"/>
    </source>
</evidence>
<dbReference type="PROSITE" id="PS51186">
    <property type="entry name" value="GNAT"/>
    <property type="match status" value="1"/>
</dbReference>
<dbReference type="CDD" id="cd04301">
    <property type="entry name" value="NAT_SF"/>
    <property type="match status" value="1"/>
</dbReference>
<dbReference type="PANTHER" id="PTHR43877">
    <property type="entry name" value="AMINOALKYLPHOSPHONATE N-ACETYLTRANSFERASE-RELATED-RELATED"/>
    <property type="match status" value="1"/>
</dbReference>
<proteinExistence type="predicted"/>
<dbReference type="PANTHER" id="PTHR43877:SF5">
    <property type="entry name" value="BLL8307 PROTEIN"/>
    <property type="match status" value="1"/>
</dbReference>
<dbReference type="RefSeq" id="WP_344084419.1">
    <property type="nucleotide sequence ID" value="NZ_BAAAPO010000032.1"/>
</dbReference>
<reference evidence="5" key="1">
    <citation type="journal article" date="2019" name="Int. J. Syst. Evol. Microbiol.">
        <title>The Global Catalogue of Microorganisms (GCM) 10K type strain sequencing project: providing services to taxonomists for standard genome sequencing and annotation.</title>
        <authorList>
            <consortium name="The Broad Institute Genomics Platform"/>
            <consortium name="The Broad Institute Genome Sequencing Center for Infectious Disease"/>
            <person name="Wu L."/>
            <person name="Ma J."/>
        </authorList>
    </citation>
    <scope>NUCLEOTIDE SEQUENCE [LARGE SCALE GENOMIC DNA]</scope>
    <source>
        <strain evidence="5">JCM 15592</strain>
    </source>
</reference>
<keyword evidence="1" id="KW-0808">Transferase</keyword>
<evidence type="ECO:0000313" key="4">
    <source>
        <dbReference type="EMBL" id="GAA1795751.1"/>
    </source>
</evidence>
<dbReference type="Gene3D" id="3.40.630.30">
    <property type="match status" value="1"/>
</dbReference>
<organism evidence="4 5">
    <name type="scientific">Nostocoides veronense</name>
    <dbReference type="NCBI Taxonomy" id="330836"/>
    <lineage>
        <taxon>Bacteria</taxon>
        <taxon>Bacillati</taxon>
        <taxon>Actinomycetota</taxon>
        <taxon>Actinomycetes</taxon>
        <taxon>Micrococcales</taxon>
        <taxon>Intrasporangiaceae</taxon>
        <taxon>Nostocoides</taxon>
    </lineage>
</organism>
<evidence type="ECO:0000256" key="1">
    <source>
        <dbReference type="ARBA" id="ARBA00022679"/>
    </source>
</evidence>
<dbReference type="InterPro" id="IPR027417">
    <property type="entry name" value="P-loop_NTPase"/>
</dbReference>
<dbReference type="SUPFAM" id="SSF55729">
    <property type="entry name" value="Acyl-CoA N-acyltransferases (Nat)"/>
    <property type="match status" value="1"/>
</dbReference>
<name>A0ABP4XWP2_9MICO</name>
<dbReference type="SUPFAM" id="SSF52540">
    <property type="entry name" value="P-loop containing nucleoside triphosphate hydrolases"/>
    <property type="match status" value="1"/>
</dbReference>
<dbReference type="Proteomes" id="UP001499938">
    <property type="component" value="Unassembled WGS sequence"/>
</dbReference>
<comment type="caution">
    <text evidence="4">The sequence shown here is derived from an EMBL/GenBank/DDBJ whole genome shotgun (WGS) entry which is preliminary data.</text>
</comment>
<dbReference type="InterPro" id="IPR000182">
    <property type="entry name" value="GNAT_dom"/>
</dbReference>
<accession>A0ABP4XWP2</accession>